<feature type="compositionally biased region" description="Basic and acidic residues" evidence="2">
    <location>
        <begin position="807"/>
        <end position="828"/>
    </location>
</feature>
<feature type="region of interest" description="Disordered" evidence="2">
    <location>
        <begin position="807"/>
        <end position="867"/>
    </location>
</feature>
<dbReference type="PANTHER" id="PTHR14304:SF11">
    <property type="entry name" value="SAP DOMAIN-CONTAINING PROTEIN"/>
    <property type="match status" value="1"/>
</dbReference>
<keyword evidence="5" id="KW-1185">Reference proteome</keyword>
<evidence type="ECO:0000256" key="2">
    <source>
        <dbReference type="SAM" id="MobiDB-lite"/>
    </source>
</evidence>
<sequence>MNTGASYVVGGAASVSASGVYGADAAKYDDTDKYGTGASSASYDGKGGDYGTGSSPSAYTQKAADQYGANYNIKSSDYSQSERGQYGHNQAAYGQADSQGGVGARRYQETHSAMAVVQAQQRQQQQQQHQQQDRQDQQSQILRQQQVLQAQQAQANAVLLNRGAASSVLDAGGRNQAEYLAASRNVPARVTGAQEYGGQVRGLLGQTYGVNRSETDPGLLVSQYGVAGGRSTGNTGNSTGYGAQQQQAAMYGGLNAGRGIQGQMYPHNPPAVGYGGVQLPPGREYSAGRGTGGGGYIAGGSRSDRPSIGSSRFEDRRDDRGPPRRDGLRDDRRGGRDRDRDRARGGNRDRERDRDRERREEQRKRERSPVRPVRDHKEPPLSKRDDRSSRKESPRRDQPHRVTSPAKEKRREYLCKVEPYIFGEAERDYTSLCKRYSKLFVVPEFAKLVVCWTGKDSQICLNQPISFEHDAVDVEDEGESKQAPPKSSDKVLPSPATNSTKGTTTWNAKVMLMSGSSEAALNELLVDDSPDEKPAHLHNLLKFVALRKDRSAIMAAGGVWDKELDGGDPAIDEEALIRTAIRCTKQATQLDLSQCKNWIRFLEVHYERPGEDGLPSHREVTVMFVPDLSSCLPLLGDWHQQCTLWRQSKLEREGQAKAEKDGKSSENKTSVREGDSNGSIKDGETETLDESKDEVEKEKEKEKEVEEKIETKEEEVEGKEKGTEVKIEEELPQQSGFILTTQRTKTTKMRSMTISLDGLLDYDEEDREECTFELSVFAEIYQEMLQCKMGSLILSDIEILRETTYARKKEERKRGRSEAKDEIFKDVEGEGSSSRKRSKFSDRAGTPEPKVDTIKAEAVPESKVDSVPEPLVEVVTEPKVEEVPEGRIEIEASDILNANSEEELRKLQARREEAAMELEKAKAEGHGEKAEENGVVHKEEKKEDVLNLSTEGEEAKAVNDSVIADDMDVAITTASSDVDMKDAAASKDRGLEDKIDEKKPEKKHIMDRDVLQAYRYFDRNRVGYLKADDLRRILHGLGKFLSQRNVKDLVACAVTESSKSRDERIVYRSFTEKDAPVE</sequence>
<dbReference type="OrthoDB" id="21006at2759"/>
<dbReference type="InterPro" id="IPR025224">
    <property type="entry name" value="CCAR1/CCAR2"/>
</dbReference>
<organism evidence="4 5">
    <name type="scientific">Marchantia polymorpha</name>
    <name type="common">Common liverwort</name>
    <name type="synonym">Marchantia aquatica</name>
    <dbReference type="NCBI Taxonomy" id="3197"/>
    <lineage>
        <taxon>Eukaryota</taxon>
        <taxon>Viridiplantae</taxon>
        <taxon>Streptophyta</taxon>
        <taxon>Embryophyta</taxon>
        <taxon>Marchantiophyta</taxon>
        <taxon>Marchantiopsida</taxon>
        <taxon>Marchantiidae</taxon>
        <taxon>Marchantiales</taxon>
        <taxon>Marchantiaceae</taxon>
        <taxon>Marchantia</taxon>
    </lineage>
</organism>
<dbReference type="GO" id="GO:0005509">
    <property type="term" value="F:calcium ion binding"/>
    <property type="evidence" value="ECO:0007669"/>
    <property type="project" value="InterPro"/>
</dbReference>
<dbReference type="Pfam" id="PF14443">
    <property type="entry name" value="DBC1"/>
    <property type="match status" value="1"/>
</dbReference>
<dbReference type="Proteomes" id="UP000244005">
    <property type="component" value="Unassembled WGS sequence"/>
</dbReference>
<reference evidence="5" key="1">
    <citation type="journal article" date="2017" name="Cell">
        <title>Insights into land plant evolution garnered from the Marchantia polymorpha genome.</title>
        <authorList>
            <person name="Bowman J.L."/>
            <person name="Kohchi T."/>
            <person name="Yamato K.T."/>
            <person name="Jenkins J."/>
            <person name="Shu S."/>
            <person name="Ishizaki K."/>
            <person name="Yamaoka S."/>
            <person name="Nishihama R."/>
            <person name="Nakamura Y."/>
            <person name="Berger F."/>
            <person name="Adam C."/>
            <person name="Aki S.S."/>
            <person name="Althoff F."/>
            <person name="Araki T."/>
            <person name="Arteaga-Vazquez M.A."/>
            <person name="Balasubrmanian S."/>
            <person name="Barry K."/>
            <person name="Bauer D."/>
            <person name="Boehm C.R."/>
            <person name="Briginshaw L."/>
            <person name="Caballero-Perez J."/>
            <person name="Catarino B."/>
            <person name="Chen F."/>
            <person name="Chiyoda S."/>
            <person name="Chovatia M."/>
            <person name="Davies K.M."/>
            <person name="Delmans M."/>
            <person name="Demura T."/>
            <person name="Dierschke T."/>
            <person name="Dolan L."/>
            <person name="Dorantes-Acosta A.E."/>
            <person name="Eklund D.M."/>
            <person name="Florent S.N."/>
            <person name="Flores-Sandoval E."/>
            <person name="Fujiyama A."/>
            <person name="Fukuzawa H."/>
            <person name="Galik B."/>
            <person name="Grimanelli D."/>
            <person name="Grimwood J."/>
            <person name="Grossniklaus U."/>
            <person name="Hamada T."/>
            <person name="Haseloff J."/>
            <person name="Hetherington A.J."/>
            <person name="Higo A."/>
            <person name="Hirakawa Y."/>
            <person name="Hundley H.N."/>
            <person name="Ikeda Y."/>
            <person name="Inoue K."/>
            <person name="Inoue S.I."/>
            <person name="Ishida S."/>
            <person name="Jia Q."/>
            <person name="Kakita M."/>
            <person name="Kanazawa T."/>
            <person name="Kawai Y."/>
            <person name="Kawashima T."/>
            <person name="Kennedy M."/>
            <person name="Kinose K."/>
            <person name="Kinoshita T."/>
            <person name="Kohara Y."/>
            <person name="Koide E."/>
            <person name="Komatsu K."/>
            <person name="Kopischke S."/>
            <person name="Kubo M."/>
            <person name="Kyozuka J."/>
            <person name="Lagercrantz U."/>
            <person name="Lin S.S."/>
            <person name="Lindquist E."/>
            <person name="Lipzen A.M."/>
            <person name="Lu C.W."/>
            <person name="De Luna E."/>
            <person name="Martienssen R.A."/>
            <person name="Minamino N."/>
            <person name="Mizutani M."/>
            <person name="Mizutani M."/>
            <person name="Mochizuki N."/>
            <person name="Monte I."/>
            <person name="Mosher R."/>
            <person name="Nagasaki H."/>
            <person name="Nakagami H."/>
            <person name="Naramoto S."/>
            <person name="Nishitani K."/>
            <person name="Ohtani M."/>
            <person name="Okamoto T."/>
            <person name="Okumura M."/>
            <person name="Phillips J."/>
            <person name="Pollak B."/>
            <person name="Reinders A."/>
            <person name="Rovekamp M."/>
            <person name="Sano R."/>
            <person name="Sawa S."/>
            <person name="Schmid M.W."/>
            <person name="Shirakawa M."/>
            <person name="Solano R."/>
            <person name="Spunde A."/>
            <person name="Suetsugu N."/>
            <person name="Sugano S."/>
            <person name="Sugiyama A."/>
            <person name="Sun R."/>
            <person name="Suzuki Y."/>
            <person name="Takenaka M."/>
            <person name="Takezawa D."/>
            <person name="Tomogane H."/>
            <person name="Tsuzuki M."/>
            <person name="Ueda T."/>
            <person name="Umeda M."/>
            <person name="Ward J.M."/>
            <person name="Watanabe Y."/>
            <person name="Yazaki K."/>
            <person name="Yokoyama R."/>
            <person name="Yoshitake Y."/>
            <person name="Yotsui I."/>
            <person name="Zachgo S."/>
            <person name="Schmutz J."/>
        </authorList>
    </citation>
    <scope>NUCLEOTIDE SEQUENCE [LARGE SCALE GENOMIC DNA]</scope>
    <source>
        <strain evidence="5">Tak-1</strain>
    </source>
</reference>
<dbReference type="EMBL" id="KZ772774">
    <property type="protein sequence ID" value="PTQ32156.1"/>
    <property type="molecule type" value="Genomic_DNA"/>
</dbReference>
<dbReference type="FunFam" id="1.10.238.10:FF:000157">
    <property type="entry name" value="ATP/GTP-binding protein family"/>
    <property type="match status" value="1"/>
</dbReference>
<dbReference type="InterPro" id="IPR045353">
    <property type="entry name" value="LAIKA"/>
</dbReference>
<dbReference type="InterPro" id="IPR011992">
    <property type="entry name" value="EF-hand-dom_pair"/>
</dbReference>
<feature type="compositionally biased region" description="Basic and acidic residues" evidence="2">
    <location>
        <begin position="312"/>
        <end position="409"/>
    </location>
</feature>
<feature type="compositionally biased region" description="Basic and acidic residues" evidence="2">
    <location>
        <begin position="849"/>
        <end position="866"/>
    </location>
</feature>
<dbReference type="Pfam" id="PF19256">
    <property type="entry name" value="LAIKA"/>
    <property type="match status" value="1"/>
</dbReference>
<dbReference type="Gramene" id="Mp7g18160.4">
    <property type="protein sequence ID" value="Mp7g18160.4.cds"/>
    <property type="gene ID" value="Mp7g18160"/>
</dbReference>
<proteinExistence type="predicted"/>
<evidence type="ECO:0000259" key="3">
    <source>
        <dbReference type="PROSITE" id="PS50222"/>
    </source>
</evidence>
<feature type="region of interest" description="Disordered" evidence="2">
    <location>
        <begin position="474"/>
        <end position="503"/>
    </location>
</feature>
<evidence type="ECO:0000313" key="4">
    <source>
        <dbReference type="EMBL" id="PTQ32156.1"/>
    </source>
</evidence>
<keyword evidence="1" id="KW-0175">Coiled coil</keyword>
<feature type="domain" description="EF-hand" evidence="3">
    <location>
        <begin position="1005"/>
        <end position="1040"/>
    </location>
</feature>
<name>A0A2R6WE72_MARPO</name>
<dbReference type="InterPro" id="IPR025954">
    <property type="entry name" value="DBC1/CARP1_inactive_NUDIX"/>
</dbReference>
<dbReference type="SUPFAM" id="SSF47473">
    <property type="entry name" value="EF-hand"/>
    <property type="match status" value="1"/>
</dbReference>
<evidence type="ECO:0000256" key="1">
    <source>
        <dbReference type="ARBA" id="ARBA00023054"/>
    </source>
</evidence>
<feature type="compositionally biased region" description="Basic and acidic residues" evidence="2">
    <location>
        <begin position="916"/>
        <end position="945"/>
    </location>
</feature>
<feature type="region of interest" description="Disordered" evidence="2">
    <location>
        <begin position="271"/>
        <end position="409"/>
    </location>
</feature>
<feature type="region of interest" description="Disordered" evidence="2">
    <location>
        <begin position="27"/>
        <end position="59"/>
    </location>
</feature>
<feature type="compositionally biased region" description="Basic and acidic residues" evidence="2">
    <location>
        <begin position="652"/>
        <end position="675"/>
    </location>
</feature>
<evidence type="ECO:0000313" key="5">
    <source>
        <dbReference type="Proteomes" id="UP000244005"/>
    </source>
</evidence>
<protein>
    <recommendedName>
        <fullName evidence="3">EF-hand domain-containing protein</fullName>
    </recommendedName>
</protein>
<dbReference type="PANTHER" id="PTHR14304">
    <property type="entry name" value="CELL DIVISION CYCLE AND APOPTOSIS REGULATOR PROTEIN"/>
    <property type="match status" value="1"/>
</dbReference>
<dbReference type="SMART" id="SM01122">
    <property type="entry name" value="DBC1"/>
    <property type="match status" value="1"/>
</dbReference>
<feature type="region of interest" description="Disordered" evidence="2">
    <location>
        <begin position="916"/>
        <end position="959"/>
    </location>
</feature>
<feature type="region of interest" description="Disordered" evidence="2">
    <location>
        <begin position="652"/>
        <end position="724"/>
    </location>
</feature>
<dbReference type="GO" id="GO:0006355">
    <property type="term" value="P:regulation of DNA-templated transcription"/>
    <property type="evidence" value="ECO:0007669"/>
    <property type="project" value="InterPro"/>
</dbReference>
<accession>A0A2R6WE72</accession>
<dbReference type="Gene3D" id="1.10.238.10">
    <property type="entry name" value="EF-hand"/>
    <property type="match status" value="1"/>
</dbReference>
<dbReference type="AlphaFoldDB" id="A0A2R6WE72"/>
<gene>
    <name evidence="4" type="ORF">MARPO_0102s0024</name>
</gene>
<feature type="compositionally biased region" description="Basic and acidic residues" evidence="2">
    <location>
        <begin position="694"/>
        <end position="711"/>
    </location>
</feature>
<dbReference type="InterPro" id="IPR002048">
    <property type="entry name" value="EF_hand_dom"/>
</dbReference>
<dbReference type="PROSITE" id="PS50222">
    <property type="entry name" value="EF_HAND_2"/>
    <property type="match status" value="1"/>
</dbReference>
<feature type="compositionally biased region" description="Gly residues" evidence="2">
    <location>
        <begin position="289"/>
        <end position="298"/>
    </location>
</feature>